<keyword evidence="1" id="KW-0479">Metal-binding</keyword>
<dbReference type="EMBL" id="CAJOBP010000038">
    <property type="protein sequence ID" value="CAF4107686.1"/>
    <property type="molecule type" value="Genomic_DNA"/>
</dbReference>
<dbReference type="PANTHER" id="PTHR24007">
    <property type="entry name" value="BRCA1-ASSOCIATED PROTEIN"/>
    <property type="match status" value="1"/>
</dbReference>
<dbReference type="EMBL" id="CAJNXB010002961">
    <property type="protein sequence ID" value="CAF3289372.1"/>
    <property type="molecule type" value="Genomic_DNA"/>
</dbReference>
<evidence type="ECO:0000256" key="2">
    <source>
        <dbReference type="SAM" id="Coils"/>
    </source>
</evidence>
<comment type="caution">
    <text evidence="5">The sequence shown here is derived from an EMBL/GenBank/DDBJ whole genome shotgun (WGS) entry which is preliminary data.</text>
</comment>
<sequence>MFPTTVTNNTIVGRRCHECDSEENLGICLTCQSVACNHLHHDHLYSHFILTQHVYAWDFKENTVLNLSPGTCFDRHTAYKKNTKLAALPCERVMLHKRKSCTNQEEPNCESELEQSIVCNKKLQQLEGLVHQTPAPFTTIDEYYMKYVQQQTATEMRLHQEVVQEKNQAEYEFEDEKSMKIQVLEEKNHILEEKIQLLTKEKQETDNDLMKVQEELENQKRMNVPSAFLCFPAVSRRTSTTWVELKVNADILSKIIQEQKQEINGLRHNLNKVQKNFVKLQHDYAEEKLMNEQLRQNQNDLISQMKKKDKEIEDLQEQVRDLLIHFSSETELMNLQMADELETSQIVVRPSLNKTRRRNEK</sequence>
<dbReference type="GO" id="GO:0005737">
    <property type="term" value="C:cytoplasm"/>
    <property type="evidence" value="ECO:0007669"/>
    <property type="project" value="TreeGrafter"/>
</dbReference>
<dbReference type="InterPro" id="IPR001607">
    <property type="entry name" value="Znf_UBP"/>
</dbReference>
<dbReference type="Pfam" id="PF02148">
    <property type="entry name" value="zf-UBP"/>
    <property type="match status" value="1"/>
</dbReference>
<feature type="domain" description="UBP-type" evidence="3">
    <location>
        <begin position="1"/>
        <end position="94"/>
    </location>
</feature>
<dbReference type="InterPro" id="IPR013083">
    <property type="entry name" value="Znf_RING/FYVE/PHD"/>
</dbReference>
<feature type="coiled-coil region" evidence="2">
    <location>
        <begin position="249"/>
        <end position="325"/>
    </location>
</feature>
<dbReference type="Proteomes" id="UP000663873">
    <property type="component" value="Unassembled WGS sequence"/>
</dbReference>
<proteinExistence type="predicted"/>
<dbReference type="GO" id="GO:0061630">
    <property type="term" value="F:ubiquitin protein ligase activity"/>
    <property type="evidence" value="ECO:0007669"/>
    <property type="project" value="TreeGrafter"/>
</dbReference>
<keyword evidence="6" id="KW-1185">Reference proteome</keyword>
<evidence type="ECO:0000313" key="4">
    <source>
        <dbReference type="EMBL" id="CAF3289372.1"/>
    </source>
</evidence>
<evidence type="ECO:0000259" key="3">
    <source>
        <dbReference type="PROSITE" id="PS50271"/>
    </source>
</evidence>
<accession>A0A819VEM1</accession>
<keyword evidence="1" id="KW-0863">Zinc-finger</keyword>
<dbReference type="OrthoDB" id="10565128at2759"/>
<dbReference type="SMART" id="SM00290">
    <property type="entry name" value="ZnF_UBP"/>
    <property type="match status" value="1"/>
</dbReference>
<feature type="coiled-coil region" evidence="2">
    <location>
        <begin position="174"/>
        <end position="222"/>
    </location>
</feature>
<evidence type="ECO:0000313" key="5">
    <source>
        <dbReference type="EMBL" id="CAF4107686.1"/>
    </source>
</evidence>
<gene>
    <name evidence="4" type="ORF">TIS948_LOCUS17425</name>
    <name evidence="5" type="ORF">UJA718_LOCUS718</name>
</gene>
<evidence type="ECO:0000256" key="1">
    <source>
        <dbReference type="PROSITE-ProRule" id="PRU00502"/>
    </source>
</evidence>
<dbReference type="Proteomes" id="UP000663825">
    <property type="component" value="Unassembled WGS sequence"/>
</dbReference>
<dbReference type="GO" id="GO:0016567">
    <property type="term" value="P:protein ubiquitination"/>
    <property type="evidence" value="ECO:0007669"/>
    <property type="project" value="TreeGrafter"/>
</dbReference>
<evidence type="ECO:0000313" key="6">
    <source>
        <dbReference type="Proteomes" id="UP000663873"/>
    </source>
</evidence>
<dbReference type="AlphaFoldDB" id="A0A819VEM1"/>
<dbReference type="GO" id="GO:0008270">
    <property type="term" value="F:zinc ion binding"/>
    <property type="evidence" value="ECO:0007669"/>
    <property type="project" value="UniProtKB-KW"/>
</dbReference>
<dbReference type="PROSITE" id="PS50271">
    <property type="entry name" value="ZF_UBP"/>
    <property type="match status" value="1"/>
</dbReference>
<dbReference type="GO" id="GO:0007265">
    <property type="term" value="P:Ras protein signal transduction"/>
    <property type="evidence" value="ECO:0007669"/>
    <property type="project" value="TreeGrafter"/>
</dbReference>
<organism evidence="5 6">
    <name type="scientific">Rotaria socialis</name>
    <dbReference type="NCBI Taxonomy" id="392032"/>
    <lineage>
        <taxon>Eukaryota</taxon>
        <taxon>Metazoa</taxon>
        <taxon>Spiralia</taxon>
        <taxon>Gnathifera</taxon>
        <taxon>Rotifera</taxon>
        <taxon>Eurotatoria</taxon>
        <taxon>Bdelloidea</taxon>
        <taxon>Philodinida</taxon>
        <taxon>Philodinidae</taxon>
        <taxon>Rotaria</taxon>
    </lineage>
</organism>
<name>A0A819VEM1_9BILA</name>
<dbReference type="PANTHER" id="PTHR24007:SF7">
    <property type="entry name" value="BRCA1-ASSOCIATED PROTEIN"/>
    <property type="match status" value="1"/>
</dbReference>
<dbReference type="Gene3D" id="3.30.40.10">
    <property type="entry name" value="Zinc/RING finger domain, C3HC4 (zinc finger)"/>
    <property type="match status" value="1"/>
</dbReference>
<keyword evidence="2" id="KW-0175">Coiled coil</keyword>
<keyword evidence="1" id="KW-0862">Zinc</keyword>
<protein>
    <recommendedName>
        <fullName evidence="3">UBP-type domain-containing protein</fullName>
    </recommendedName>
</protein>
<reference evidence="5" key="1">
    <citation type="submission" date="2021-02" db="EMBL/GenBank/DDBJ databases">
        <authorList>
            <person name="Nowell W R."/>
        </authorList>
    </citation>
    <scope>NUCLEOTIDE SEQUENCE</scope>
</reference>
<dbReference type="SUPFAM" id="SSF57850">
    <property type="entry name" value="RING/U-box"/>
    <property type="match status" value="1"/>
</dbReference>